<dbReference type="GO" id="GO:0030133">
    <property type="term" value="C:transport vesicle"/>
    <property type="evidence" value="ECO:0007669"/>
    <property type="project" value="TreeGrafter"/>
</dbReference>
<dbReference type="GO" id="GO:0005886">
    <property type="term" value="C:plasma membrane"/>
    <property type="evidence" value="ECO:0007669"/>
    <property type="project" value="TreeGrafter"/>
</dbReference>
<keyword evidence="5" id="KW-1185">Reference proteome</keyword>
<dbReference type="AlphaFoldDB" id="A0A2D0Q0L2"/>
<evidence type="ECO:0000256" key="2">
    <source>
        <dbReference type="SAM" id="Phobius"/>
    </source>
</evidence>
<dbReference type="RefSeq" id="XP_017311216.1">
    <property type="nucleotide sequence ID" value="XM_017455727.3"/>
</dbReference>
<dbReference type="Pfam" id="PF22883">
    <property type="entry name" value="Consortin_N"/>
    <property type="match status" value="1"/>
</dbReference>
<dbReference type="GO" id="GO:0071253">
    <property type="term" value="F:connexin binding"/>
    <property type="evidence" value="ECO:0007669"/>
    <property type="project" value="InterPro"/>
</dbReference>
<protein>
    <submittedName>
        <fullName evidence="6">Consortin, connexin sorting protein b isoform X1</fullName>
    </submittedName>
</protein>
<dbReference type="KEGG" id="ipu:108257742"/>
<feature type="domain" description="Consortin N-terminal" evidence="4">
    <location>
        <begin position="103"/>
        <end position="154"/>
    </location>
</feature>
<dbReference type="PANTHER" id="PTHR28581:SF1">
    <property type="entry name" value="CONSORTIN"/>
    <property type="match status" value="1"/>
</dbReference>
<keyword evidence="2" id="KW-0472">Membrane</keyword>
<dbReference type="InterPro" id="IPR028129">
    <property type="entry name" value="Consortin_C"/>
</dbReference>
<reference evidence="5" key="1">
    <citation type="journal article" date="2016" name="Nat. Commun.">
        <title>The channel catfish genome sequence provides insights into the evolution of scale formation in teleosts.</title>
        <authorList>
            <person name="Liu Z."/>
            <person name="Liu S."/>
            <person name="Yao J."/>
            <person name="Bao L."/>
            <person name="Zhang J."/>
            <person name="Li Y."/>
            <person name="Jiang C."/>
            <person name="Sun L."/>
            <person name="Wang R."/>
            <person name="Zhang Y."/>
            <person name="Zhou T."/>
            <person name="Zeng Q."/>
            <person name="Fu Q."/>
            <person name="Gao S."/>
            <person name="Li N."/>
            <person name="Koren S."/>
            <person name="Jiang Y."/>
            <person name="Zimin A."/>
            <person name="Xu P."/>
            <person name="Phillippy A.M."/>
            <person name="Geng X."/>
            <person name="Song L."/>
            <person name="Sun F."/>
            <person name="Li C."/>
            <person name="Wang X."/>
            <person name="Chen A."/>
            <person name="Jin Y."/>
            <person name="Yuan Z."/>
            <person name="Yang Y."/>
            <person name="Tan S."/>
            <person name="Peatman E."/>
            <person name="Lu J."/>
            <person name="Qin Z."/>
            <person name="Dunham R."/>
            <person name="Li Z."/>
            <person name="Sonstegard T."/>
            <person name="Feng J."/>
            <person name="Danzmann R.G."/>
            <person name="Schroeder S."/>
            <person name="Scheffler B."/>
            <person name="Duke M.V."/>
            <person name="Ballard L."/>
            <person name="Kucuktas H."/>
            <person name="Kaltenboeck L."/>
            <person name="Liu H."/>
            <person name="Armbruster J."/>
            <person name="Xie Y."/>
            <person name="Kirby M.L."/>
            <person name="Tian Y."/>
            <person name="Flanagan M.E."/>
            <person name="Mu W."/>
            <person name="Waldbieser G.C."/>
        </authorList>
    </citation>
    <scope>NUCLEOTIDE SEQUENCE [LARGE SCALE GENOMIC DNA]</scope>
    <source>
        <strain evidence="5">SDA103</strain>
    </source>
</reference>
<evidence type="ECO:0000256" key="1">
    <source>
        <dbReference type="SAM" id="MobiDB-lite"/>
    </source>
</evidence>
<dbReference type="GO" id="GO:0042998">
    <property type="term" value="P:positive regulation of Golgi to plasma membrane protein transport"/>
    <property type="evidence" value="ECO:0007669"/>
    <property type="project" value="InterPro"/>
</dbReference>
<dbReference type="GO" id="GO:0005802">
    <property type="term" value="C:trans-Golgi network"/>
    <property type="evidence" value="ECO:0007669"/>
    <property type="project" value="InterPro"/>
</dbReference>
<evidence type="ECO:0000313" key="6">
    <source>
        <dbReference type="RefSeq" id="XP_017311216.1"/>
    </source>
</evidence>
<dbReference type="InterPro" id="IPR042318">
    <property type="entry name" value="Consortin"/>
</dbReference>
<feature type="region of interest" description="Disordered" evidence="1">
    <location>
        <begin position="222"/>
        <end position="253"/>
    </location>
</feature>
<keyword evidence="2" id="KW-0812">Transmembrane</keyword>
<feature type="domain" description="Consortin C-terminal" evidence="3">
    <location>
        <begin position="283"/>
        <end position="393"/>
    </location>
</feature>
<feature type="compositionally biased region" description="Acidic residues" evidence="1">
    <location>
        <begin position="233"/>
        <end position="250"/>
    </location>
</feature>
<dbReference type="InterPro" id="IPR054132">
    <property type="entry name" value="Consortin_N"/>
</dbReference>
<dbReference type="Proteomes" id="UP000221080">
    <property type="component" value="Chromosome 25"/>
</dbReference>
<gene>
    <name evidence="6" type="primary">cnstb</name>
</gene>
<dbReference type="Pfam" id="PF15281">
    <property type="entry name" value="Consortin_C"/>
    <property type="match status" value="1"/>
</dbReference>
<evidence type="ECO:0000313" key="5">
    <source>
        <dbReference type="Proteomes" id="UP000221080"/>
    </source>
</evidence>
<evidence type="ECO:0000259" key="3">
    <source>
        <dbReference type="Pfam" id="PF15281"/>
    </source>
</evidence>
<proteinExistence type="predicted"/>
<accession>A0A2D0Q0L2</accession>
<dbReference type="OrthoDB" id="9894200at2759"/>
<organism evidence="5 6">
    <name type="scientific">Ictalurus punctatus</name>
    <name type="common">Channel catfish</name>
    <name type="synonym">Silurus punctatus</name>
    <dbReference type="NCBI Taxonomy" id="7998"/>
    <lineage>
        <taxon>Eukaryota</taxon>
        <taxon>Metazoa</taxon>
        <taxon>Chordata</taxon>
        <taxon>Craniata</taxon>
        <taxon>Vertebrata</taxon>
        <taxon>Euteleostomi</taxon>
        <taxon>Actinopterygii</taxon>
        <taxon>Neopterygii</taxon>
        <taxon>Teleostei</taxon>
        <taxon>Ostariophysi</taxon>
        <taxon>Siluriformes</taxon>
        <taxon>Ictaluridae</taxon>
        <taxon>Ictalurus</taxon>
    </lineage>
</organism>
<sequence length="398" mass="45452">MGDPKTKEDMIRHDECSTLWPNGIEAIISSDLSVSHQNQHKLMMRGTMDWPAEKQHLINNKPEEKSENDTIRFSLDGSASGTSAPGPSPAFLDTLSSLGEHTDHMLLPHSLHQIAEAYFLEEDYHWAFQFLHLEMLYHERLLSNLFSMQKDWESQWKAVSQANNCSRVTIHYTETEAKRMNSLKRICRTHQRYKIIPNHSVEKQVIEESVTVQQTSTGNPFQMKEWTEQPWTDPEEENGDEEENTEEALDAESLPEVVQEEVARRQKLSGEELTELVEVEETFPSSGLISILKKRACPEECSPVSPSPPRSSSKFKVRFSETDALLENDEVGEDSCLFFLVLCLVTVLISMGSTMLYCFLGGAYSNICMDFSHNMDFYFGFVYQVVDTLTPWFIPASS</sequence>
<dbReference type="GeneID" id="108257742"/>
<dbReference type="CTD" id="566273"/>
<evidence type="ECO:0000259" key="4">
    <source>
        <dbReference type="Pfam" id="PF22883"/>
    </source>
</evidence>
<feature type="transmembrane region" description="Helical" evidence="2">
    <location>
        <begin position="337"/>
        <end position="365"/>
    </location>
</feature>
<dbReference type="PANTHER" id="PTHR28581">
    <property type="entry name" value="CONSORTIN"/>
    <property type="match status" value="1"/>
</dbReference>
<reference evidence="6" key="2">
    <citation type="submission" date="2025-08" db="UniProtKB">
        <authorList>
            <consortium name="RefSeq"/>
        </authorList>
    </citation>
    <scope>IDENTIFICATION</scope>
    <source>
        <tissue evidence="6">Blood</tissue>
    </source>
</reference>
<name>A0A2D0Q0L2_ICTPU</name>
<keyword evidence="2" id="KW-1133">Transmembrane helix</keyword>